<sequence>MADIITGPTIPIPETDYLSYVFNGPYDEKKAWPSTEPILVSTEESDPSYTINDIKDFVKRLGCGLHHIGARRKRVMLYGEANIHFFLALLGVMAAGSACAVIPPSSVHHIAFYLRQMEAEFILCGPNDIPRARDAAHQVGIPPEHIFVVDRSASDIGSTNEQKVRHWSWLLNIPGGSEYVWPRLGEESKEAEAILLCTSGTTGNPKLAVRTHHNLIANVESLLYNRSRHLKDSKDIFCAFKFYGAGFITHAMLLPLKARSRTIFMPKFDLHIWLRAVLQFRPTLLMIPKHVLNELMMYKDEDKPDLSSVKFVVTGAATISSTLRKAWAEKYGHPLFSVLGMTELGFVTGEEFDVPLTSDTVGKLLPNVQAKIVDSNGQSLKPGQQGELWYLYPGIMKCYCNEPEKTALTVTEDGWLKSGDICSVDKEGYLYVVGRYKDMFKLNGSDISGAQIEGGLILHPDVKEASVVPVTLPGEEEPAPYGFIVKKPGSNLTVDEFVQWMAQELTANMKLYGGVSFINALPLSTSGNSKTDQQALKQMAQEAVDSR</sequence>
<name>A0A7R7ZR00_ASPCH</name>
<dbReference type="PROSITE" id="PS00455">
    <property type="entry name" value="AMP_BINDING"/>
    <property type="match status" value="1"/>
</dbReference>
<protein>
    <submittedName>
        <fullName evidence="5">Uncharacterized protein</fullName>
    </submittedName>
</protein>
<evidence type="ECO:0000313" key="5">
    <source>
        <dbReference type="EMBL" id="BCR91263.1"/>
    </source>
</evidence>
<keyword evidence="2" id="KW-0812">Transmembrane</keyword>
<evidence type="ECO:0000256" key="1">
    <source>
        <dbReference type="SAM" id="MobiDB-lite"/>
    </source>
</evidence>
<dbReference type="InterPro" id="IPR025110">
    <property type="entry name" value="AMP-bd_C"/>
</dbReference>
<dbReference type="PANTHER" id="PTHR24096">
    <property type="entry name" value="LONG-CHAIN-FATTY-ACID--COA LIGASE"/>
    <property type="match status" value="1"/>
</dbReference>
<dbReference type="Proteomes" id="UP000637239">
    <property type="component" value="Chromosome 7"/>
</dbReference>
<keyword evidence="2" id="KW-1133">Transmembrane helix</keyword>
<feature type="domain" description="AMP-dependent synthetase/ligase" evidence="3">
    <location>
        <begin position="38"/>
        <end position="399"/>
    </location>
</feature>
<evidence type="ECO:0000256" key="2">
    <source>
        <dbReference type="SAM" id="Phobius"/>
    </source>
</evidence>
<dbReference type="InterPro" id="IPR020845">
    <property type="entry name" value="AMP-binding_CS"/>
</dbReference>
<reference evidence="5" key="1">
    <citation type="submission" date="2021-01" db="EMBL/GenBank/DDBJ databases">
        <authorList>
            <consortium name="Aspergillus chevalieri M1 genome sequencing consortium"/>
            <person name="Kazuki M."/>
            <person name="Futagami T."/>
        </authorList>
    </citation>
    <scope>NUCLEOTIDE SEQUENCE</scope>
    <source>
        <strain evidence="5">M1</strain>
    </source>
</reference>
<dbReference type="RefSeq" id="XP_043139785.1">
    <property type="nucleotide sequence ID" value="XM_043282402.1"/>
</dbReference>
<keyword evidence="2" id="KW-0472">Membrane</keyword>
<gene>
    <name evidence="5" type="ORF">ACHE_70106A</name>
</gene>
<organism evidence="5 6">
    <name type="scientific">Aspergillus chevalieri</name>
    <name type="common">Eurotium chevalieri</name>
    <dbReference type="NCBI Taxonomy" id="182096"/>
    <lineage>
        <taxon>Eukaryota</taxon>
        <taxon>Fungi</taxon>
        <taxon>Dikarya</taxon>
        <taxon>Ascomycota</taxon>
        <taxon>Pezizomycotina</taxon>
        <taxon>Eurotiomycetes</taxon>
        <taxon>Eurotiomycetidae</taxon>
        <taxon>Eurotiales</taxon>
        <taxon>Aspergillaceae</taxon>
        <taxon>Aspergillus</taxon>
        <taxon>Aspergillus subgen. Aspergillus</taxon>
    </lineage>
</organism>
<reference evidence="5" key="2">
    <citation type="submission" date="2021-02" db="EMBL/GenBank/DDBJ databases">
        <title>Aspergillus chevalieri M1 genome sequence.</title>
        <authorList>
            <person name="Kadooka C."/>
            <person name="Mori K."/>
            <person name="Futagami T."/>
        </authorList>
    </citation>
    <scope>NUCLEOTIDE SEQUENCE</scope>
    <source>
        <strain evidence="5">M1</strain>
    </source>
</reference>
<dbReference type="Pfam" id="PF13193">
    <property type="entry name" value="AMP-binding_C"/>
    <property type="match status" value="1"/>
</dbReference>
<accession>A0A7R7ZR00</accession>
<dbReference type="SUPFAM" id="SSF56801">
    <property type="entry name" value="Acetyl-CoA synthetase-like"/>
    <property type="match status" value="1"/>
</dbReference>
<feature type="compositionally biased region" description="Polar residues" evidence="1">
    <location>
        <begin position="527"/>
        <end position="536"/>
    </location>
</feature>
<evidence type="ECO:0000313" key="6">
    <source>
        <dbReference type="Proteomes" id="UP000637239"/>
    </source>
</evidence>
<dbReference type="InterPro" id="IPR045851">
    <property type="entry name" value="AMP-bd_C_sf"/>
</dbReference>
<dbReference type="GeneID" id="66985621"/>
<dbReference type="Gene3D" id="3.30.300.30">
    <property type="match status" value="1"/>
</dbReference>
<evidence type="ECO:0000259" key="4">
    <source>
        <dbReference type="Pfam" id="PF13193"/>
    </source>
</evidence>
<dbReference type="InterPro" id="IPR042099">
    <property type="entry name" value="ANL_N_sf"/>
</dbReference>
<dbReference type="AlphaFoldDB" id="A0A7R7ZR00"/>
<dbReference type="Pfam" id="PF00501">
    <property type="entry name" value="AMP-binding"/>
    <property type="match status" value="1"/>
</dbReference>
<dbReference type="Gene3D" id="3.40.50.12780">
    <property type="entry name" value="N-terminal domain of ligase-like"/>
    <property type="match status" value="1"/>
</dbReference>
<dbReference type="InterPro" id="IPR000873">
    <property type="entry name" value="AMP-dep_synth/lig_dom"/>
</dbReference>
<dbReference type="GO" id="GO:0016405">
    <property type="term" value="F:CoA-ligase activity"/>
    <property type="evidence" value="ECO:0007669"/>
    <property type="project" value="TreeGrafter"/>
</dbReference>
<feature type="region of interest" description="Disordered" evidence="1">
    <location>
        <begin position="527"/>
        <end position="547"/>
    </location>
</feature>
<feature type="domain" description="AMP-binding enzyme C-terminal" evidence="4">
    <location>
        <begin position="452"/>
        <end position="527"/>
    </location>
</feature>
<evidence type="ECO:0000259" key="3">
    <source>
        <dbReference type="Pfam" id="PF00501"/>
    </source>
</evidence>
<dbReference type="EMBL" id="AP024422">
    <property type="protein sequence ID" value="BCR91263.1"/>
    <property type="molecule type" value="Genomic_DNA"/>
</dbReference>
<dbReference type="KEGG" id="ache:ACHE_70106A"/>
<keyword evidence="6" id="KW-1185">Reference proteome</keyword>
<feature type="transmembrane region" description="Helical" evidence="2">
    <location>
        <begin position="81"/>
        <end position="103"/>
    </location>
</feature>
<proteinExistence type="predicted"/>